<dbReference type="NCBIfam" id="TIGR00442">
    <property type="entry name" value="hisS"/>
    <property type="match status" value="1"/>
</dbReference>
<dbReference type="InterPro" id="IPR006195">
    <property type="entry name" value="aa-tRNA-synth_II"/>
</dbReference>
<dbReference type="PANTHER" id="PTHR11476">
    <property type="entry name" value="HISTIDYL-TRNA SYNTHETASE"/>
    <property type="match status" value="1"/>
</dbReference>
<dbReference type="InterPro" id="IPR041715">
    <property type="entry name" value="HisRS-like_core"/>
</dbReference>
<evidence type="ECO:0000256" key="7">
    <source>
        <dbReference type="ARBA" id="ARBA00022741"/>
    </source>
</evidence>
<protein>
    <recommendedName>
        <fullName evidence="13">Histidine--tRNA ligase</fullName>
        <ecNumber evidence="13">6.1.1.21</ecNumber>
    </recommendedName>
    <alternativeName>
        <fullName evidence="13">Histidyl-tRNA synthetase</fullName>
        <shortName evidence="13">HisRS</shortName>
    </alternativeName>
</protein>
<dbReference type="InterPro" id="IPR033656">
    <property type="entry name" value="HisRS_anticodon"/>
</dbReference>
<dbReference type="PIRSF" id="PIRSF001549">
    <property type="entry name" value="His-tRNA_synth"/>
    <property type="match status" value="1"/>
</dbReference>
<dbReference type="PROSITE" id="PS50862">
    <property type="entry name" value="AA_TRNA_LIGASE_II"/>
    <property type="match status" value="1"/>
</dbReference>
<dbReference type="PANTHER" id="PTHR11476:SF7">
    <property type="entry name" value="HISTIDINE--TRNA LIGASE"/>
    <property type="match status" value="1"/>
</dbReference>
<feature type="domain" description="Aminoacyl-transfer RNA synthetases class-II family profile" evidence="15">
    <location>
        <begin position="1"/>
        <end position="348"/>
    </location>
</feature>
<evidence type="ECO:0000313" key="16">
    <source>
        <dbReference type="EMBL" id="HEX71165.1"/>
    </source>
</evidence>
<dbReference type="GO" id="GO:0006427">
    <property type="term" value="P:histidyl-tRNA aminoacylation"/>
    <property type="evidence" value="ECO:0007669"/>
    <property type="project" value="UniProtKB-UniRule"/>
</dbReference>
<comment type="subcellular location">
    <subcellularLocation>
        <location evidence="1 13">Cytoplasm</location>
    </subcellularLocation>
</comment>
<dbReference type="AlphaFoldDB" id="A0A7C2WT23"/>
<sequence length="455" mass="50757">MTREARAETTRSPQVLRGMRDFLPQQMLLRQEIVDRFKAVFERFGFEPIDTPLLEYYEVLAGKYGEEGEKLMYHFQDHGGREVGLRYDLTVPLARFVAAHRHELTFPFKRYHIGPVFRAERPQRGRYRQFWQCDVDTVGTRSMLADAEVLLVWIEALDSVNVPNVVIQVNHRKLLQALATHAGVPAEQALLVYRAIDKLEKIGPEGVREELLRHGVSEPAARAVLDLVQLRGEPAPVLAEVRERLAGDPQATVAVEELEELLRYLDLLGADPRRYALNLALARGLDYYTGPVFEAVVEEPAIGSLGGAGRYDGLIGMFLGEDIPATGGSLGLERVVEVVQELQLMRAPSTVSQALVTVFDDANWSVALGLVQELRAGGINAEVYLGERRDLRRQVQYADRKGVPLVLFCGPDEQAAGVVTVRELASGEQRRVPRSELVTELRRLLAGRQPVSPAG</sequence>
<dbReference type="InterPro" id="IPR004516">
    <property type="entry name" value="HisRS/HisZ"/>
</dbReference>
<gene>
    <name evidence="13 16" type="primary">hisS</name>
    <name evidence="16" type="ORF">ENP13_07995</name>
</gene>
<evidence type="ECO:0000256" key="11">
    <source>
        <dbReference type="ARBA" id="ARBA00025246"/>
    </source>
</evidence>
<comment type="pathway">
    <text evidence="2">Amino-acid biosynthesis; L-histidine biosynthesis; L-histidine from 5-phospho-alpha-D-ribose 1-diphosphate: step 1/9.</text>
</comment>
<evidence type="ECO:0000256" key="4">
    <source>
        <dbReference type="ARBA" id="ARBA00011738"/>
    </source>
</evidence>
<dbReference type="EMBL" id="DSID01000605">
    <property type="protein sequence ID" value="HEX71165.1"/>
    <property type="molecule type" value="Genomic_DNA"/>
</dbReference>
<dbReference type="Gene3D" id="3.30.930.10">
    <property type="entry name" value="Bira Bifunctional Protein, Domain 2"/>
    <property type="match status" value="1"/>
</dbReference>
<feature type="binding site" evidence="14">
    <location>
        <position position="136"/>
    </location>
    <ligand>
        <name>L-histidine</name>
        <dbReference type="ChEBI" id="CHEBI:57595"/>
    </ligand>
</feature>
<feature type="binding site" evidence="14">
    <location>
        <position position="118"/>
    </location>
    <ligand>
        <name>L-histidine</name>
        <dbReference type="ChEBI" id="CHEBI:57595"/>
    </ligand>
</feature>
<comment type="similarity">
    <text evidence="3">Belongs to the class-II aminoacyl-tRNA synthetase family. HisZ subfamily.</text>
</comment>
<dbReference type="CDD" id="cd00859">
    <property type="entry name" value="HisRS_anticodon"/>
    <property type="match status" value="1"/>
</dbReference>
<evidence type="ECO:0000256" key="13">
    <source>
        <dbReference type="HAMAP-Rule" id="MF_00127"/>
    </source>
</evidence>
<dbReference type="HAMAP" id="MF_00125">
    <property type="entry name" value="HisZ"/>
    <property type="match status" value="1"/>
</dbReference>
<evidence type="ECO:0000256" key="8">
    <source>
        <dbReference type="ARBA" id="ARBA00022840"/>
    </source>
</evidence>
<keyword evidence="7 13" id="KW-0547">Nucleotide-binding</keyword>
<feature type="binding site" evidence="14">
    <location>
        <position position="283"/>
    </location>
    <ligand>
        <name>L-histidine</name>
        <dbReference type="ChEBI" id="CHEBI:57595"/>
    </ligand>
</feature>
<accession>A0A7C2WT23</accession>
<reference evidence="16" key="1">
    <citation type="journal article" date="2020" name="mSystems">
        <title>Genome- and Community-Level Interaction Insights into Carbon Utilization and Element Cycling Functions of Hydrothermarchaeota in Hydrothermal Sediment.</title>
        <authorList>
            <person name="Zhou Z."/>
            <person name="Liu Y."/>
            <person name="Xu W."/>
            <person name="Pan J."/>
            <person name="Luo Z.H."/>
            <person name="Li M."/>
        </authorList>
    </citation>
    <scope>NUCLEOTIDE SEQUENCE [LARGE SCALE GENOMIC DNA]</scope>
    <source>
        <strain evidence="16">SpSt-192</strain>
    </source>
</reference>
<dbReference type="InterPro" id="IPR015807">
    <property type="entry name" value="His-tRNA-ligase"/>
</dbReference>
<evidence type="ECO:0000256" key="9">
    <source>
        <dbReference type="ARBA" id="ARBA00022917"/>
    </source>
</evidence>
<dbReference type="SUPFAM" id="SSF55681">
    <property type="entry name" value="Class II aaRS and biotin synthetases"/>
    <property type="match status" value="1"/>
</dbReference>
<keyword evidence="5 13" id="KW-0963">Cytoplasm</keyword>
<evidence type="ECO:0000256" key="10">
    <source>
        <dbReference type="ARBA" id="ARBA00023146"/>
    </source>
</evidence>
<dbReference type="Pfam" id="PF03129">
    <property type="entry name" value="HGTP_anticodon"/>
    <property type="match status" value="1"/>
</dbReference>
<dbReference type="GO" id="GO:0005524">
    <property type="term" value="F:ATP binding"/>
    <property type="evidence" value="ECO:0007669"/>
    <property type="project" value="UniProtKB-UniRule"/>
</dbReference>
<evidence type="ECO:0000256" key="1">
    <source>
        <dbReference type="ARBA" id="ARBA00004496"/>
    </source>
</evidence>
<dbReference type="SUPFAM" id="SSF52954">
    <property type="entry name" value="Class II aaRS ABD-related"/>
    <property type="match status" value="1"/>
</dbReference>
<feature type="binding site" evidence="14">
    <location>
        <position position="132"/>
    </location>
    <ligand>
        <name>L-histidine</name>
        <dbReference type="ChEBI" id="CHEBI:57595"/>
    </ligand>
</feature>
<keyword evidence="9 13" id="KW-0648">Protein biosynthesis</keyword>
<comment type="catalytic activity">
    <reaction evidence="12 13">
        <text>tRNA(His) + L-histidine + ATP = L-histidyl-tRNA(His) + AMP + diphosphate + H(+)</text>
        <dbReference type="Rhea" id="RHEA:17313"/>
        <dbReference type="Rhea" id="RHEA-COMP:9665"/>
        <dbReference type="Rhea" id="RHEA-COMP:9689"/>
        <dbReference type="ChEBI" id="CHEBI:15378"/>
        <dbReference type="ChEBI" id="CHEBI:30616"/>
        <dbReference type="ChEBI" id="CHEBI:33019"/>
        <dbReference type="ChEBI" id="CHEBI:57595"/>
        <dbReference type="ChEBI" id="CHEBI:78442"/>
        <dbReference type="ChEBI" id="CHEBI:78527"/>
        <dbReference type="ChEBI" id="CHEBI:456215"/>
        <dbReference type="EC" id="6.1.1.21"/>
    </reaction>
</comment>
<keyword evidence="8 13" id="KW-0067">ATP-binding</keyword>
<comment type="function">
    <text evidence="11">Required for the first step of histidine biosynthesis. May allow the feedback regulation of ATP phosphoribosyltransferase activity by histidine.</text>
</comment>
<name>A0A7C2WT23_9BACT</name>
<evidence type="ECO:0000256" key="12">
    <source>
        <dbReference type="ARBA" id="ARBA00047639"/>
    </source>
</evidence>
<dbReference type="GO" id="GO:0000105">
    <property type="term" value="P:L-histidine biosynthetic process"/>
    <property type="evidence" value="ECO:0007669"/>
    <property type="project" value="UniProtKB-UniPathway"/>
</dbReference>
<proteinExistence type="inferred from homology"/>
<comment type="subunit">
    <text evidence="4 13">Homodimer.</text>
</comment>
<evidence type="ECO:0000256" key="14">
    <source>
        <dbReference type="PIRSR" id="PIRSR001549-1"/>
    </source>
</evidence>
<keyword evidence="10 13" id="KW-0030">Aminoacyl-tRNA synthetase</keyword>
<dbReference type="CDD" id="cd00773">
    <property type="entry name" value="HisRS-like_core"/>
    <property type="match status" value="1"/>
</dbReference>
<dbReference type="GO" id="GO:0005737">
    <property type="term" value="C:cytoplasm"/>
    <property type="evidence" value="ECO:0007669"/>
    <property type="project" value="UniProtKB-SubCell"/>
</dbReference>
<evidence type="ECO:0000256" key="5">
    <source>
        <dbReference type="ARBA" id="ARBA00022490"/>
    </source>
</evidence>
<evidence type="ECO:0000259" key="15">
    <source>
        <dbReference type="PROSITE" id="PS50862"/>
    </source>
</evidence>
<dbReference type="InterPro" id="IPR045864">
    <property type="entry name" value="aa-tRNA-synth_II/BPL/LPL"/>
</dbReference>
<organism evidence="16">
    <name type="scientific">Thermorudis sp</name>
    <dbReference type="NCBI Taxonomy" id="1969470"/>
    <lineage>
        <taxon>Bacteria</taxon>
        <taxon>Pseudomonadati</taxon>
        <taxon>Thermomicrobiota</taxon>
        <taxon>Thermomicrobia</taxon>
        <taxon>Thermomicrobia incertae sedis</taxon>
        <taxon>Thermorudis</taxon>
    </lineage>
</organism>
<dbReference type="GO" id="GO:0004821">
    <property type="term" value="F:histidine-tRNA ligase activity"/>
    <property type="evidence" value="ECO:0007669"/>
    <property type="project" value="UniProtKB-UniRule"/>
</dbReference>
<dbReference type="UniPathway" id="UPA00031">
    <property type="reaction ID" value="UER00006"/>
</dbReference>
<comment type="caution">
    <text evidence="16">The sequence shown here is derived from an EMBL/GenBank/DDBJ whole genome shotgun (WGS) entry which is preliminary data.</text>
</comment>
<dbReference type="HAMAP" id="MF_00127">
    <property type="entry name" value="His_tRNA_synth"/>
    <property type="match status" value="1"/>
</dbReference>
<dbReference type="EC" id="6.1.1.21" evidence="13"/>
<evidence type="ECO:0000256" key="6">
    <source>
        <dbReference type="ARBA" id="ARBA00022598"/>
    </source>
</evidence>
<feature type="binding site" evidence="14">
    <location>
        <begin position="287"/>
        <end position="288"/>
    </location>
    <ligand>
        <name>L-histidine</name>
        <dbReference type="ChEBI" id="CHEBI:57595"/>
    </ligand>
</feature>
<keyword evidence="6 13" id="KW-0436">Ligase</keyword>
<evidence type="ECO:0000256" key="3">
    <source>
        <dbReference type="ARBA" id="ARBA00005539"/>
    </source>
</evidence>
<dbReference type="Pfam" id="PF13393">
    <property type="entry name" value="tRNA-synt_His"/>
    <property type="match status" value="1"/>
</dbReference>
<dbReference type="Gene3D" id="3.40.50.800">
    <property type="entry name" value="Anticodon-binding domain"/>
    <property type="match status" value="1"/>
</dbReference>
<feature type="binding site" evidence="14">
    <location>
        <begin position="88"/>
        <end position="90"/>
    </location>
    <ligand>
        <name>L-histidine</name>
        <dbReference type="ChEBI" id="CHEBI:57595"/>
    </ligand>
</feature>
<dbReference type="InterPro" id="IPR004517">
    <property type="entry name" value="HisZ"/>
</dbReference>
<dbReference type="InterPro" id="IPR036621">
    <property type="entry name" value="Anticodon-bd_dom_sf"/>
</dbReference>
<dbReference type="InterPro" id="IPR004154">
    <property type="entry name" value="Anticodon-bd"/>
</dbReference>
<evidence type="ECO:0000256" key="2">
    <source>
        <dbReference type="ARBA" id="ARBA00004667"/>
    </source>
</evidence>